<gene>
    <name evidence="1" type="ORF">ERJ67_05430</name>
</gene>
<reference evidence="1 2" key="1">
    <citation type="journal article" date="2019" name="mSystems">
        <title>Life at home and on the roam: Genomic adaptions reflect the dual lifestyle of an intracellular, facultative symbiont.</title>
        <authorList>
            <person name="Burgsdorf I."/>
        </authorList>
    </citation>
    <scope>NUCLEOTIDE SEQUENCE [LARGE SCALE GENOMIC DNA]</scope>
    <source>
        <strain evidence="1">277cV</strain>
    </source>
</reference>
<organism evidence="1 2">
    <name type="scientific">Aphanocapsa feldmannii 277cV</name>
    <dbReference type="NCBI Taxonomy" id="2507553"/>
    <lineage>
        <taxon>Bacteria</taxon>
        <taxon>Bacillati</taxon>
        <taxon>Cyanobacteriota</taxon>
        <taxon>Cyanophyceae</taxon>
        <taxon>Oscillatoriophycideae</taxon>
        <taxon>Chroococcales</taxon>
        <taxon>Microcystaceae</taxon>
        <taxon>Aphanocapsa</taxon>
    </lineage>
</organism>
<proteinExistence type="predicted"/>
<dbReference type="EMBL" id="SRMO01000059">
    <property type="protein sequence ID" value="TGG92648.1"/>
    <property type="molecule type" value="Genomic_DNA"/>
</dbReference>
<dbReference type="SUPFAM" id="SSF141571">
    <property type="entry name" value="Pentapeptide repeat-like"/>
    <property type="match status" value="1"/>
</dbReference>
<comment type="caution">
    <text evidence="1">The sequence shown here is derived from an EMBL/GenBank/DDBJ whole genome shotgun (WGS) entry which is preliminary data.</text>
</comment>
<dbReference type="InterPro" id="IPR044213">
    <property type="entry name" value="At2g44920-like"/>
</dbReference>
<name>A0A524RNN3_9CHRO</name>
<dbReference type="PANTHER" id="PTHR47200">
    <property type="entry name" value="THYLAKOID LUMENAL 15 KDA PROTEIN 1, CHLOROPLASTIC"/>
    <property type="match status" value="1"/>
</dbReference>
<dbReference type="AlphaFoldDB" id="A0A524RNN3"/>
<dbReference type="PANTHER" id="PTHR47200:SF2">
    <property type="entry name" value="THYLAKOID LUMENAL 15 KDA PROTEIN 1, CHLOROPLASTIC"/>
    <property type="match status" value="1"/>
</dbReference>
<dbReference type="Gene3D" id="2.160.20.80">
    <property type="entry name" value="E3 ubiquitin-protein ligase SopA"/>
    <property type="match status" value="1"/>
</dbReference>
<dbReference type="InterPro" id="IPR001646">
    <property type="entry name" value="5peptide_repeat"/>
</dbReference>
<dbReference type="Proteomes" id="UP000317990">
    <property type="component" value="Unassembled WGS sequence"/>
</dbReference>
<accession>A0A524RNN3</accession>
<evidence type="ECO:0000313" key="1">
    <source>
        <dbReference type="EMBL" id="TGG92648.1"/>
    </source>
</evidence>
<protein>
    <submittedName>
        <fullName evidence="1">Pentapeptide repeat-containing protein</fullName>
    </submittedName>
</protein>
<sequence length="152" mass="16159">MLWAAPVVAITAPELRGTNANRDIAQDMHGRDLRLSEYIKADLNGVNLSGSDLRGAIFNNSSLLKADLSGADLSDAVAFASHFDAADLSDSVLVNGMFMRTSFQDSIITAADFSDAVLDQSERLALCRLASGTNSRTGVSTRDSLHCPSARP</sequence>
<evidence type="ECO:0000313" key="2">
    <source>
        <dbReference type="Proteomes" id="UP000317990"/>
    </source>
</evidence>
<dbReference type="Pfam" id="PF00805">
    <property type="entry name" value="Pentapeptide"/>
    <property type="match status" value="1"/>
</dbReference>